<dbReference type="PANTHER" id="PTHR31001:SF85">
    <property type="entry name" value="ZN(II)2CYS6 TRANSCRIPTION FACTOR (EUROFUNG)"/>
    <property type="match status" value="1"/>
</dbReference>
<dbReference type="Pfam" id="PF04082">
    <property type="entry name" value="Fungal_trans"/>
    <property type="match status" value="1"/>
</dbReference>
<dbReference type="AlphaFoldDB" id="A0A317X2A6"/>
<evidence type="ECO:0000256" key="2">
    <source>
        <dbReference type="ARBA" id="ARBA00022723"/>
    </source>
</evidence>
<dbReference type="InterPro" id="IPR036864">
    <property type="entry name" value="Zn2-C6_fun-type_DNA-bd_sf"/>
</dbReference>
<evidence type="ECO:0000256" key="5">
    <source>
        <dbReference type="ARBA" id="ARBA00023163"/>
    </source>
</evidence>
<evidence type="ECO:0000256" key="3">
    <source>
        <dbReference type="ARBA" id="ARBA00023015"/>
    </source>
</evidence>
<dbReference type="SMART" id="SM00066">
    <property type="entry name" value="GAL4"/>
    <property type="match status" value="1"/>
</dbReference>
<dbReference type="CDD" id="cd00067">
    <property type="entry name" value="GAL4"/>
    <property type="match status" value="1"/>
</dbReference>
<organism evidence="9 10">
    <name type="scientific">Aspergillus heteromorphus CBS 117.55</name>
    <dbReference type="NCBI Taxonomy" id="1448321"/>
    <lineage>
        <taxon>Eukaryota</taxon>
        <taxon>Fungi</taxon>
        <taxon>Dikarya</taxon>
        <taxon>Ascomycota</taxon>
        <taxon>Pezizomycotina</taxon>
        <taxon>Eurotiomycetes</taxon>
        <taxon>Eurotiomycetidae</taxon>
        <taxon>Eurotiales</taxon>
        <taxon>Aspergillaceae</taxon>
        <taxon>Aspergillus</taxon>
        <taxon>Aspergillus subgen. Circumdati</taxon>
    </lineage>
</organism>
<dbReference type="PANTHER" id="PTHR31001">
    <property type="entry name" value="UNCHARACTERIZED TRANSCRIPTIONAL REGULATORY PROTEIN"/>
    <property type="match status" value="1"/>
</dbReference>
<comment type="caution">
    <text evidence="9">The sequence shown here is derived from an EMBL/GenBank/DDBJ whole genome shotgun (WGS) entry which is preliminary data.</text>
</comment>
<keyword evidence="3" id="KW-0805">Transcription regulation</keyword>
<dbReference type="STRING" id="1448321.A0A317X2A6"/>
<keyword evidence="4" id="KW-0238">DNA-binding</keyword>
<evidence type="ECO:0000259" key="8">
    <source>
        <dbReference type="PROSITE" id="PS50048"/>
    </source>
</evidence>
<keyword evidence="2" id="KW-0479">Metal-binding</keyword>
<comment type="subcellular location">
    <subcellularLocation>
        <location evidence="1">Nucleus</location>
    </subcellularLocation>
</comment>
<dbReference type="GO" id="GO:0003677">
    <property type="term" value="F:DNA binding"/>
    <property type="evidence" value="ECO:0007669"/>
    <property type="project" value="UniProtKB-KW"/>
</dbReference>
<name>A0A317X2A6_9EURO</name>
<proteinExistence type="predicted"/>
<dbReference type="PROSITE" id="PS50048">
    <property type="entry name" value="ZN2_CY6_FUNGAL_2"/>
    <property type="match status" value="1"/>
</dbReference>
<dbReference type="CDD" id="cd12148">
    <property type="entry name" value="fungal_TF_MHR"/>
    <property type="match status" value="1"/>
</dbReference>
<dbReference type="GO" id="GO:0000981">
    <property type="term" value="F:DNA-binding transcription factor activity, RNA polymerase II-specific"/>
    <property type="evidence" value="ECO:0007669"/>
    <property type="project" value="InterPro"/>
</dbReference>
<evidence type="ECO:0000256" key="6">
    <source>
        <dbReference type="ARBA" id="ARBA00023242"/>
    </source>
</evidence>
<gene>
    <name evidence="9" type="ORF">BO70DRAFT_384331</name>
</gene>
<feature type="compositionally biased region" description="Low complexity" evidence="7">
    <location>
        <begin position="18"/>
        <end position="27"/>
    </location>
</feature>
<dbReference type="OrthoDB" id="435881at2759"/>
<protein>
    <recommendedName>
        <fullName evidence="8">Zn(2)-C6 fungal-type domain-containing protein</fullName>
    </recommendedName>
</protein>
<feature type="compositionally biased region" description="Low complexity" evidence="7">
    <location>
        <begin position="1"/>
        <end position="10"/>
    </location>
</feature>
<keyword evidence="6" id="KW-0539">Nucleus</keyword>
<feature type="region of interest" description="Disordered" evidence="7">
    <location>
        <begin position="116"/>
        <end position="158"/>
    </location>
</feature>
<dbReference type="SUPFAM" id="SSF57701">
    <property type="entry name" value="Zn2/Cys6 DNA-binding domain"/>
    <property type="match status" value="1"/>
</dbReference>
<feature type="domain" description="Zn(2)-C6 fungal-type" evidence="8">
    <location>
        <begin position="51"/>
        <end position="81"/>
    </location>
</feature>
<keyword evidence="10" id="KW-1185">Reference proteome</keyword>
<reference evidence="9 10" key="1">
    <citation type="submission" date="2016-12" db="EMBL/GenBank/DDBJ databases">
        <title>The genomes of Aspergillus section Nigri reveals drivers in fungal speciation.</title>
        <authorList>
            <consortium name="DOE Joint Genome Institute"/>
            <person name="Vesth T.C."/>
            <person name="Nybo J."/>
            <person name="Theobald S."/>
            <person name="Brandl J."/>
            <person name="Frisvad J.C."/>
            <person name="Nielsen K.F."/>
            <person name="Lyhne E.K."/>
            <person name="Kogle M.E."/>
            <person name="Kuo A."/>
            <person name="Riley R."/>
            <person name="Clum A."/>
            <person name="Nolan M."/>
            <person name="Lipzen A."/>
            <person name="Salamov A."/>
            <person name="Henrissat B."/>
            <person name="Wiebenga A."/>
            <person name="De Vries R.P."/>
            <person name="Grigoriev I.V."/>
            <person name="Mortensen U.H."/>
            <person name="Andersen M.R."/>
            <person name="Baker S.E."/>
        </authorList>
    </citation>
    <scope>NUCLEOTIDE SEQUENCE [LARGE SCALE GENOMIC DNA]</scope>
    <source>
        <strain evidence="9 10">CBS 117.55</strain>
    </source>
</reference>
<dbReference type="GeneID" id="37067888"/>
<sequence>MPIRPATVPLAPAPAPSPSAASTPSNANSPYNYNHNYISTTSTTPPQAAHTCIHCVKRKVKCDRNLPTCSSCIKAAIECIYQTPAPRARKRRRRRSDDMHERLARYERLLKENGIGVGMSLSGGDDQGVVPRSAEQARPQSQSGSTGKMGKLLSGDDGKSRYIDSSIWLNSGEANMQSVSEDDEEEEDASVNASGMVQDPVSGALVGGSQDLTAYHPSHYHAIRLWTAHIQNVEPLCKVLHIPTTGNMVETVSRNPSTATKAQECLLFAIYHFAVFSLTDEDCIRDFGQTRSILLAKYQMALRQALVNASWLKTTEMPVMQAFILFLISVRTQADPHTFWIWTGVAVRISQRMGLHRDGEILGLPPFEVQMRRRLFWQLLPLDGYAGQLSGTGISVAPDSWDTKQPLNINDDQIYPGMTRQPEEVHGATEMIFCLTKNELSNLYTRKGVRMKKVGATIQFRESAEMEHLIDEVESTIETKYLRYCDIVNPLHVLTMGTVRSGANAVRLRNRMGELTKLSVSDSQRRELCSLALRILETDCMLHKNPMTKRFLWHYKAFFLWDALVCVLRSLAKCGFFARYEVDSIWETVGDVYRNHLEILEGKQIHHIAVRKATLDTWAANPPLGAASEPGFITGLRELQRMKVARRLEKTEDIPTPDGLEQISSFDMLFGGFNGERPWETDCNLSGVDWMFLEQL</sequence>
<dbReference type="Pfam" id="PF00172">
    <property type="entry name" value="Zn_clus"/>
    <property type="match status" value="1"/>
</dbReference>
<dbReference type="GO" id="GO:0005634">
    <property type="term" value="C:nucleus"/>
    <property type="evidence" value="ECO:0007669"/>
    <property type="project" value="UniProtKB-SubCell"/>
</dbReference>
<dbReference type="VEuPathDB" id="FungiDB:BO70DRAFT_384331"/>
<accession>A0A317X2A6</accession>
<evidence type="ECO:0000256" key="7">
    <source>
        <dbReference type="SAM" id="MobiDB-lite"/>
    </source>
</evidence>
<dbReference type="GO" id="GO:0006351">
    <property type="term" value="P:DNA-templated transcription"/>
    <property type="evidence" value="ECO:0007669"/>
    <property type="project" value="InterPro"/>
</dbReference>
<dbReference type="InterPro" id="IPR001138">
    <property type="entry name" value="Zn2Cys6_DnaBD"/>
</dbReference>
<feature type="region of interest" description="Disordered" evidence="7">
    <location>
        <begin position="1"/>
        <end position="27"/>
    </location>
</feature>
<evidence type="ECO:0000313" key="10">
    <source>
        <dbReference type="Proteomes" id="UP000247233"/>
    </source>
</evidence>
<dbReference type="RefSeq" id="XP_025403123.1">
    <property type="nucleotide sequence ID" value="XM_025545651.1"/>
</dbReference>
<dbReference type="InterPro" id="IPR050613">
    <property type="entry name" value="Sec_Metabolite_Reg"/>
</dbReference>
<dbReference type="Proteomes" id="UP000247233">
    <property type="component" value="Unassembled WGS sequence"/>
</dbReference>
<evidence type="ECO:0000313" key="9">
    <source>
        <dbReference type="EMBL" id="PWY90680.1"/>
    </source>
</evidence>
<dbReference type="GO" id="GO:0009893">
    <property type="term" value="P:positive regulation of metabolic process"/>
    <property type="evidence" value="ECO:0007669"/>
    <property type="project" value="UniProtKB-ARBA"/>
</dbReference>
<evidence type="ECO:0000256" key="1">
    <source>
        <dbReference type="ARBA" id="ARBA00004123"/>
    </source>
</evidence>
<dbReference type="EMBL" id="MSFL01000002">
    <property type="protein sequence ID" value="PWY90680.1"/>
    <property type="molecule type" value="Genomic_DNA"/>
</dbReference>
<dbReference type="Gene3D" id="4.10.240.10">
    <property type="entry name" value="Zn(2)-C6 fungal-type DNA-binding domain"/>
    <property type="match status" value="1"/>
</dbReference>
<dbReference type="SMART" id="SM00906">
    <property type="entry name" value="Fungal_trans"/>
    <property type="match status" value="1"/>
</dbReference>
<evidence type="ECO:0000256" key="4">
    <source>
        <dbReference type="ARBA" id="ARBA00023125"/>
    </source>
</evidence>
<dbReference type="GO" id="GO:0008270">
    <property type="term" value="F:zinc ion binding"/>
    <property type="evidence" value="ECO:0007669"/>
    <property type="project" value="InterPro"/>
</dbReference>
<dbReference type="InterPro" id="IPR007219">
    <property type="entry name" value="XnlR_reg_dom"/>
</dbReference>
<keyword evidence="5" id="KW-0804">Transcription</keyword>